<reference evidence="1" key="1">
    <citation type="journal article" date="2023" name="Front. Mar. Sci.">
        <title>A new Merluccius polli reference genome to investigate the effects of global change in West African waters.</title>
        <authorList>
            <person name="Mateo J.L."/>
            <person name="Blanco-Fernandez C."/>
            <person name="Garcia-Vazquez E."/>
            <person name="Machado-Schiaffino G."/>
        </authorList>
    </citation>
    <scope>NUCLEOTIDE SEQUENCE</scope>
    <source>
        <strain evidence="1">C29</strain>
        <tissue evidence="1">Fin</tissue>
    </source>
</reference>
<evidence type="ECO:0000313" key="2">
    <source>
        <dbReference type="Proteomes" id="UP001174136"/>
    </source>
</evidence>
<sequence>MTAVRMIINFKLDEQFYLTTNVHISALSRPTLTATPSVIGEEESVTLECRPRDEHPERCYIYWISPANDTHNVAHDCQKTLTGSVLLARTTQSLTEVKVQCFYTVKHEGNDVPSPHSDVVSITVRGIVTVSPTSASPTTAAATLVNPTSGAPDTTCGGHASSLSSGPVPPAPLWWSDLPADVRTAASITCFHKRLKTHWFRVHLDPA</sequence>
<comment type="caution">
    <text evidence="1">The sequence shown here is derived from an EMBL/GenBank/DDBJ whole genome shotgun (WGS) entry which is preliminary data.</text>
</comment>
<dbReference type="Proteomes" id="UP001174136">
    <property type="component" value="Unassembled WGS sequence"/>
</dbReference>
<name>A0AA47NRN9_MERPO</name>
<dbReference type="InterPro" id="IPR013783">
    <property type="entry name" value="Ig-like_fold"/>
</dbReference>
<evidence type="ECO:0000313" key="1">
    <source>
        <dbReference type="EMBL" id="KAK0135861.1"/>
    </source>
</evidence>
<dbReference type="AlphaFoldDB" id="A0AA47NRN9"/>
<dbReference type="Gene3D" id="2.60.40.10">
    <property type="entry name" value="Immunoglobulins"/>
    <property type="match status" value="1"/>
</dbReference>
<keyword evidence="2" id="KW-1185">Reference proteome</keyword>
<proteinExistence type="predicted"/>
<gene>
    <name evidence="1" type="ORF">N1851_028237</name>
</gene>
<dbReference type="EMBL" id="JAOPHQ010005405">
    <property type="protein sequence ID" value="KAK0135861.1"/>
    <property type="molecule type" value="Genomic_DNA"/>
</dbReference>
<accession>A0AA47NRN9</accession>
<protein>
    <recommendedName>
        <fullName evidence="3">Ig-like domain-containing protein</fullName>
    </recommendedName>
</protein>
<evidence type="ECO:0008006" key="3">
    <source>
        <dbReference type="Google" id="ProtNLM"/>
    </source>
</evidence>
<organism evidence="1 2">
    <name type="scientific">Merluccius polli</name>
    <name type="common">Benguela hake</name>
    <name type="synonym">Merluccius cadenati</name>
    <dbReference type="NCBI Taxonomy" id="89951"/>
    <lineage>
        <taxon>Eukaryota</taxon>
        <taxon>Metazoa</taxon>
        <taxon>Chordata</taxon>
        <taxon>Craniata</taxon>
        <taxon>Vertebrata</taxon>
        <taxon>Euteleostomi</taxon>
        <taxon>Actinopterygii</taxon>
        <taxon>Neopterygii</taxon>
        <taxon>Teleostei</taxon>
        <taxon>Neoteleostei</taxon>
        <taxon>Acanthomorphata</taxon>
        <taxon>Zeiogadaria</taxon>
        <taxon>Gadariae</taxon>
        <taxon>Gadiformes</taxon>
        <taxon>Gadoidei</taxon>
        <taxon>Merlucciidae</taxon>
        <taxon>Merluccius</taxon>
    </lineage>
</organism>